<organism evidence="1 2">
    <name type="scientific">Sinomonas terrae</name>
    <dbReference type="NCBI Taxonomy" id="2908838"/>
    <lineage>
        <taxon>Bacteria</taxon>
        <taxon>Bacillati</taxon>
        <taxon>Actinomycetota</taxon>
        <taxon>Actinomycetes</taxon>
        <taxon>Micrococcales</taxon>
        <taxon>Micrococcaceae</taxon>
        <taxon>Sinomonas</taxon>
    </lineage>
</organism>
<evidence type="ECO:0000313" key="2">
    <source>
        <dbReference type="Proteomes" id="UP001202922"/>
    </source>
</evidence>
<accession>A0ABS9U4P7</accession>
<comment type="caution">
    <text evidence="1">The sequence shown here is derived from an EMBL/GenBank/DDBJ whole genome shotgun (WGS) entry which is preliminary data.</text>
</comment>
<dbReference type="EMBL" id="JAKZBV010000001">
    <property type="protein sequence ID" value="MCH6471551.1"/>
    <property type="molecule type" value="Genomic_DNA"/>
</dbReference>
<dbReference type="Proteomes" id="UP001202922">
    <property type="component" value="Unassembled WGS sequence"/>
</dbReference>
<reference evidence="1 2" key="1">
    <citation type="submission" date="2022-03" db="EMBL/GenBank/DDBJ databases">
        <title>Sinomonas sp. isolated from a soil.</title>
        <authorList>
            <person name="Han J."/>
            <person name="Kim D.-U."/>
        </authorList>
    </citation>
    <scope>NUCLEOTIDE SEQUENCE [LARGE SCALE GENOMIC DNA]</scope>
    <source>
        <strain evidence="1 2">5-5</strain>
    </source>
</reference>
<sequence length="105" mass="11230">MSRQRYADNAAAQAIAAQIGSAGTIRTPAATLVRPVQAGAFPSYWDAEHRFVPTSGLTEWATDMLSMPPEYAGAVVSDSETTFDGYAFLVTYRCARFDLGCPGMG</sequence>
<evidence type="ECO:0000313" key="1">
    <source>
        <dbReference type="EMBL" id="MCH6471551.1"/>
    </source>
</evidence>
<dbReference type="RefSeq" id="WP_241055411.1">
    <property type="nucleotide sequence ID" value="NZ_JAKZBV010000001.1"/>
</dbReference>
<gene>
    <name evidence="1" type="ORF">L0M17_16455</name>
</gene>
<protein>
    <submittedName>
        <fullName evidence="1">Uncharacterized protein</fullName>
    </submittedName>
</protein>
<proteinExistence type="predicted"/>
<keyword evidence="2" id="KW-1185">Reference proteome</keyword>
<name>A0ABS9U4P7_9MICC</name>